<name>A0ABS0WN45_9FLAO</name>
<dbReference type="InterPro" id="IPR011042">
    <property type="entry name" value="6-blade_b-propeller_TolB-like"/>
</dbReference>
<comment type="caution">
    <text evidence="7">The sequence shown here is derived from an EMBL/GenBank/DDBJ whole genome shotgun (WGS) entry which is preliminary data.</text>
</comment>
<evidence type="ECO:0000256" key="1">
    <source>
        <dbReference type="ARBA" id="ARBA00004442"/>
    </source>
</evidence>
<dbReference type="CDD" id="cd07185">
    <property type="entry name" value="OmpA_C-like"/>
    <property type="match status" value="1"/>
</dbReference>
<protein>
    <submittedName>
        <fullName evidence="7">OmpA family protein</fullName>
    </submittedName>
</protein>
<dbReference type="Gene3D" id="2.60.40.1120">
    <property type="entry name" value="Carboxypeptidase-like, regulatory domain"/>
    <property type="match status" value="1"/>
</dbReference>
<dbReference type="InterPro" id="IPR006665">
    <property type="entry name" value="OmpA-like"/>
</dbReference>
<evidence type="ECO:0000313" key="8">
    <source>
        <dbReference type="Proteomes" id="UP000623301"/>
    </source>
</evidence>
<dbReference type="PANTHER" id="PTHR30329">
    <property type="entry name" value="STATOR ELEMENT OF FLAGELLAR MOTOR COMPLEX"/>
    <property type="match status" value="1"/>
</dbReference>
<dbReference type="SUPFAM" id="SSF103088">
    <property type="entry name" value="OmpA-like"/>
    <property type="match status" value="1"/>
</dbReference>
<gene>
    <name evidence="7" type="ORF">JBL43_04075</name>
</gene>
<dbReference type="InterPro" id="IPR011659">
    <property type="entry name" value="WD40"/>
</dbReference>
<feature type="signal peptide" evidence="5">
    <location>
        <begin position="1"/>
        <end position="18"/>
    </location>
</feature>
<keyword evidence="5" id="KW-0732">Signal</keyword>
<dbReference type="PANTHER" id="PTHR30329:SF21">
    <property type="entry name" value="LIPOPROTEIN YIAD-RELATED"/>
    <property type="match status" value="1"/>
</dbReference>
<dbReference type="RefSeq" id="WP_198840203.1">
    <property type="nucleotide sequence ID" value="NZ_JAEHFJ010000002.1"/>
</dbReference>
<dbReference type="Pfam" id="PF07676">
    <property type="entry name" value="PD40"/>
    <property type="match status" value="1"/>
</dbReference>
<evidence type="ECO:0000256" key="4">
    <source>
        <dbReference type="PROSITE-ProRule" id="PRU00473"/>
    </source>
</evidence>
<dbReference type="Pfam" id="PF00691">
    <property type="entry name" value="OmpA"/>
    <property type="match status" value="1"/>
</dbReference>
<keyword evidence="2 4" id="KW-0472">Membrane</keyword>
<dbReference type="InterPro" id="IPR008969">
    <property type="entry name" value="CarboxyPept-like_regulatory"/>
</dbReference>
<evidence type="ECO:0000313" key="7">
    <source>
        <dbReference type="EMBL" id="MBJ2173398.1"/>
    </source>
</evidence>
<keyword evidence="3" id="KW-0998">Cell outer membrane</keyword>
<comment type="subcellular location">
    <subcellularLocation>
        <location evidence="1">Cell outer membrane</location>
    </subcellularLocation>
</comment>
<dbReference type="InterPro" id="IPR006664">
    <property type="entry name" value="OMP_bac"/>
</dbReference>
<organism evidence="7 8">
    <name type="scientific">Aureibaculum flavum</name>
    <dbReference type="NCBI Taxonomy" id="2795986"/>
    <lineage>
        <taxon>Bacteria</taxon>
        <taxon>Pseudomonadati</taxon>
        <taxon>Bacteroidota</taxon>
        <taxon>Flavobacteriia</taxon>
        <taxon>Flavobacteriales</taxon>
        <taxon>Flavobacteriaceae</taxon>
        <taxon>Aureibaculum</taxon>
    </lineage>
</organism>
<accession>A0ABS0WN45</accession>
<dbReference type="InterPro" id="IPR050330">
    <property type="entry name" value="Bact_OuterMem_StrucFunc"/>
</dbReference>
<dbReference type="Gene3D" id="2.120.10.30">
    <property type="entry name" value="TolB, C-terminal domain"/>
    <property type="match status" value="1"/>
</dbReference>
<dbReference type="InterPro" id="IPR036737">
    <property type="entry name" value="OmpA-like_sf"/>
</dbReference>
<dbReference type="PROSITE" id="PS51123">
    <property type="entry name" value="OMPA_2"/>
    <property type="match status" value="1"/>
</dbReference>
<feature type="chain" id="PRO_5047328527" evidence="5">
    <location>
        <begin position="19"/>
        <end position="538"/>
    </location>
</feature>
<feature type="domain" description="OmpA-like" evidence="6">
    <location>
        <begin position="404"/>
        <end position="526"/>
    </location>
</feature>
<evidence type="ECO:0000256" key="3">
    <source>
        <dbReference type="ARBA" id="ARBA00023237"/>
    </source>
</evidence>
<sequence length="538" mass="60358">MKKIFTLSLLLCSFLMMAQSTPGKHSIRLLKVNTKNSDFGLNFYGNDRVVFASPTEKVAIIRRNWDGNDQPYLDLFVGDIDSTGQIINKKSLRGDVNRKQHEASVTFTKDLKTVYFSANNYDAKGKSVKSSKGIDNIQLYKASVGVDGAWTDVKKLDFNSDEFQTGLPSLTVDEKKLYFVSDRPGSIGKTDIWVVDVNEDGTYSEPENLGSEVNTEEREMFPHIDGDNVLYFSSNGHAGFGNLDLFASKIYDHTISEPINLGEPLNSPKDDFAYILRDETQGYFSSNRKEGKGDDDIYSFKVDEKLFIECLQTVKGVVRDKVTQELLPGALVSILDSDGNQLQMTAATEDTAEYTFDVPCDSEYTIVTVNDGYLKLDLEVSTVNDLNAPAIVQNVDLEPEFKLVGDEVLVNINVIYFDFDKHNIRPDAAEELDKVVEVLNKYPDLRIHSASHTDSRGPKGYNQKLSERRAKSTVEYMIAKGIDPSRLTYEGLGESQLTNKCADGVRCSSAEHQLNRRTNFTVQKEEIEETEIEETVIE</sequence>
<dbReference type="EMBL" id="JAEHFJ010000002">
    <property type="protein sequence ID" value="MBJ2173398.1"/>
    <property type="molecule type" value="Genomic_DNA"/>
</dbReference>
<dbReference type="Gene3D" id="3.30.1330.60">
    <property type="entry name" value="OmpA-like domain"/>
    <property type="match status" value="1"/>
</dbReference>
<dbReference type="PRINTS" id="PR01021">
    <property type="entry name" value="OMPADOMAIN"/>
</dbReference>
<evidence type="ECO:0000256" key="5">
    <source>
        <dbReference type="SAM" id="SignalP"/>
    </source>
</evidence>
<proteinExistence type="predicted"/>
<reference evidence="7 8" key="1">
    <citation type="submission" date="2020-12" db="EMBL/GenBank/DDBJ databases">
        <title>Aureibaculum luteum sp. nov. and Aureibaculum flavum sp. nov., novel members of the family Flavobacteriaceae isolated from Antarctic intertidal sediments.</title>
        <authorList>
            <person name="He X."/>
            <person name="Zhang X."/>
        </authorList>
    </citation>
    <scope>NUCLEOTIDE SEQUENCE [LARGE SCALE GENOMIC DNA]</scope>
    <source>
        <strain evidence="7 8">A20</strain>
    </source>
</reference>
<dbReference type="Proteomes" id="UP000623301">
    <property type="component" value="Unassembled WGS sequence"/>
</dbReference>
<dbReference type="SUPFAM" id="SSF49464">
    <property type="entry name" value="Carboxypeptidase regulatory domain-like"/>
    <property type="match status" value="1"/>
</dbReference>
<dbReference type="SUPFAM" id="SSF82171">
    <property type="entry name" value="DPP6 N-terminal domain-like"/>
    <property type="match status" value="1"/>
</dbReference>
<evidence type="ECO:0000256" key="2">
    <source>
        <dbReference type="ARBA" id="ARBA00023136"/>
    </source>
</evidence>
<evidence type="ECO:0000259" key="6">
    <source>
        <dbReference type="PROSITE" id="PS51123"/>
    </source>
</evidence>
<keyword evidence="8" id="KW-1185">Reference proteome</keyword>